<sequence>MDDETRAFARSFTRFVRAMEKIADEDEAATEELTELGVRVRDFLGADPTTVEPVVETVPEHQVVDLDLALEFLLADLGGERIGVHGVDRGHVEGFTEYLVRSHYPFSPGAVSYRRMPTGPASDRRVVVLGIGLVELAGRPLVWLQRAANQDYDRQSYTLELLAADPSVVEEFMLRVRAEMSRRSILRGQVVSFAADAFDYHSPGATLSFRVRPDLPAEQVVLPPGVLDRVARHVVGLGEHRDALRAAGQHLKRGVLLYGPPGTGKTHLVRHLLSRTPGTTAVLLSGQTLGLLRTATDLARAAQPALVVLEDCDLVAEHRGGDTRAALFEMLEAMDGLAPDADITFVLTTNRADLLERALVERPGRVDLAVEIAKPDLEGRRRLFGLYGAGLVEAGSVTATALDAAAERTEGVTASFAKEAVRRTVLVAAQEGRAPVDTDLDRALEEMLSDAEALTRSLLGGARHSYGDDDPEDDDLDEDRDLDDDIDDEDGAPRWAARPGLAPRGPTWGTAPEDD</sequence>
<comment type="similarity">
    <text evidence="1">Belongs to the AAA ATPase family.</text>
</comment>
<evidence type="ECO:0000259" key="5">
    <source>
        <dbReference type="SMART" id="SM00382"/>
    </source>
</evidence>
<evidence type="ECO:0000313" key="6">
    <source>
        <dbReference type="EMBL" id="MBP2417422.1"/>
    </source>
</evidence>
<proteinExistence type="inferred from homology"/>
<dbReference type="Proteomes" id="UP000758168">
    <property type="component" value="Unassembled WGS sequence"/>
</dbReference>
<dbReference type="InterPro" id="IPR003593">
    <property type="entry name" value="AAA+_ATPase"/>
</dbReference>
<feature type="compositionally biased region" description="Acidic residues" evidence="4">
    <location>
        <begin position="468"/>
        <end position="490"/>
    </location>
</feature>
<evidence type="ECO:0000313" key="7">
    <source>
        <dbReference type="Proteomes" id="UP000758168"/>
    </source>
</evidence>
<dbReference type="Pfam" id="PF00004">
    <property type="entry name" value="AAA"/>
    <property type="match status" value="1"/>
</dbReference>
<organism evidence="6 7">
    <name type="scientific">Microlunatus capsulatus</name>
    <dbReference type="NCBI Taxonomy" id="99117"/>
    <lineage>
        <taxon>Bacteria</taxon>
        <taxon>Bacillati</taxon>
        <taxon>Actinomycetota</taxon>
        <taxon>Actinomycetes</taxon>
        <taxon>Propionibacteriales</taxon>
        <taxon>Propionibacteriaceae</taxon>
        <taxon>Microlunatus</taxon>
    </lineage>
</organism>
<protein>
    <recommendedName>
        <fullName evidence="5">AAA+ ATPase domain-containing protein</fullName>
    </recommendedName>
</protein>
<keyword evidence="2" id="KW-0547">Nucleotide-binding</keyword>
<dbReference type="RefSeq" id="WP_210055952.1">
    <property type="nucleotide sequence ID" value="NZ_BAAAMH010000003.1"/>
</dbReference>
<comment type="caution">
    <text evidence="6">The sequence shown here is derived from an EMBL/GenBank/DDBJ whole genome shotgun (WGS) entry which is preliminary data.</text>
</comment>
<evidence type="ECO:0000256" key="3">
    <source>
        <dbReference type="ARBA" id="ARBA00022840"/>
    </source>
</evidence>
<dbReference type="InterPro" id="IPR027417">
    <property type="entry name" value="P-loop_NTPase"/>
</dbReference>
<dbReference type="CDD" id="cd19481">
    <property type="entry name" value="RecA-like_protease"/>
    <property type="match status" value="1"/>
</dbReference>
<dbReference type="SMART" id="SM00382">
    <property type="entry name" value="AAA"/>
    <property type="match status" value="1"/>
</dbReference>
<gene>
    <name evidence="6" type="ORF">JOF54_002344</name>
</gene>
<dbReference type="InterPro" id="IPR003959">
    <property type="entry name" value="ATPase_AAA_core"/>
</dbReference>
<dbReference type="PANTHER" id="PTHR23073">
    <property type="entry name" value="26S PROTEASOME REGULATORY SUBUNIT"/>
    <property type="match status" value="1"/>
</dbReference>
<dbReference type="EMBL" id="JAGIOB010000001">
    <property type="protein sequence ID" value="MBP2417422.1"/>
    <property type="molecule type" value="Genomic_DNA"/>
</dbReference>
<accession>A0ABS4Z8P2</accession>
<reference evidence="6 7" key="1">
    <citation type="submission" date="2021-03" db="EMBL/GenBank/DDBJ databases">
        <title>Sequencing the genomes of 1000 actinobacteria strains.</title>
        <authorList>
            <person name="Klenk H.-P."/>
        </authorList>
    </citation>
    <scope>NUCLEOTIDE SEQUENCE [LARGE SCALE GENOMIC DNA]</scope>
    <source>
        <strain evidence="6 7">DSM 12936</strain>
    </source>
</reference>
<evidence type="ECO:0000256" key="2">
    <source>
        <dbReference type="ARBA" id="ARBA00022741"/>
    </source>
</evidence>
<evidence type="ECO:0000256" key="1">
    <source>
        <dbReference type="ARBA" id="ARBA00006914"/>
    </source>
</evidence>
<feature type="domain" description="AAA+ ATPase" evidence="5">
    <location>
        <begin position="251"/>
        <end position="376"/>
    </location>
</feature>
<feature type="region of interest" description="Disordered" evidence="4">
    <location>
        <begin position="461"/>
        <end position="515"/>
    </location>
</feature>
<dbReference type="SUPFAM" id="SSF52540">
    <property type="entry name" value="P-loop containing nucleoside triphosphate hydrolases"/>
    <property type="match status" value="1"/>
</dbReference>
<keyword evidence="7" id="KW-1185">Reference proteome</keyword>
<dbReference type="Gene3D" id="3.40.50.300">
    <property type="entry name" value="P-loop containing nucleotide triphosphate hydrolases"/>
    <property type="match status" value="1"/>
</dbReference>
<evidence type="ECO:0000256" key="4">
    <source>
        <dbReference type="SAM" id="MobiDB-lite"/>
    </source>
</evidence>
<name>A0ABS4Z8P2_9ACTN</name>
<dbReference type="InterPro" id="IPR050221">
    <property type="entry name" value="26S_Proteasome_ATPase"/>
</dbReference>
<keyword evidence="3" id="KW-0067">ATP-binding</keyword>